<dbReference type="EMBL" id="SOBT01000013">
    <property type="protein sequence ID" value="TDU23231.1"/>
    <property type="molecule type" value="Genomic_DNA"/>
</dbReference>
<feature type="chain" id="PRO_5020206958" evidence="3">
    <location>
        <begin position="26"/>
        <end position="303"/>
    </location>
</feature>
<evidence type="ECO:0000256" key="2">
    <source>
        <dbReference type="SAM" id="MobiDB-lite"/>
    </source>
</evidence>
<sequence>MRLLLTGLTALMLLAGCTGSGTLNALTPTSGYDVAANVLYDQGKNLRLDIYSPRQVQNAPVVVFFFGGRWSEGRKEDYKFVGEALASRGFIGVVADYRLYPQVRFPEFVDDGARAVAWTHNNISTYGGSPDKVFVMGHSSGAHIAAMLAIKDEFMVRAGGSRAWLRGMIGLAGPYDFMPITDPTLRDVFAPPEKFEQSQPILYAEGDNPPILLMHGEDDEIVWVKNTRNFAAAIKKAGGAIETVIYPKMSHRLIIASLSKPLRGQTDVLNHVSEFVNRWAAAPRTADRPPSQDGVQGIPMPLE</sequence>
<dbReference type="PANTHER" id="PTHR48081">
    <property type="entry name" value="AB HYDROLASE SUPERFAMILY PROTEIN C4A8.06C"/>
    <property type="match status" value="1"/>
</dbReference>
<dbReference type="InterPro" id="IPR049492">
    <property type="entry name" value="BD-FAE-like_dom"/>
</dbReference>
<feature type="signal peptide" evidence="3">
    <location>
        <begin position="1"/>
        <end position="25"/>
    </location>
</feature>
<dbReference type="Pfam" id="PF20434">
    <property type="entry name" value="BD-FAE"/>
    <property type="match status" value="1"/>
</dbReference>
<dbReference type="PANTHER" id="PTHR48081:SF9">
    <property type="entry name" value="CARBOXYLESTERASE"/>
    <property type="match status" value="1"/>
</dbReference>
<gene>
    <name evidence="5" type="ORF">DFR24_4754</name>
</gene>
<dbReference type="InterPro" id="IPR050300">
    <property type="entry name" value="GDXG_lipolytic_enzyme"/>
</dbReference>
<name>A0A4R7NRP9_9GAMM</name>
<evidence type="ECO:0000259" key="4">
    <source>
        <dbReference type="Pfam" id="PF20434"/>
    </source>
</evidence>
<dbReference type="Gene3D" id="3.40.50.1820">
    <property type="entry name" value="alpha/beta hydrolase"/>
    <property type="match status" value="1"/>
</dbReference>
<evidence type="ECO:0000313" key="5">
    <source>
        <dbReference type="EMBL" id="TDU23231.1"/>
    </source>
</evidence>
<evidence type="ECO:0000313" key="6">
    <source>
        <dbReference type="Proteomes" id="UP000295341"/>
    </source>
</evidence>
<keyword evidence="6" id="KW-1185">Reference proteome</keyword>
<reference evidence="5 6" key="1">
    <citation type="submission" date="2019-03" db="EMBL/GenBank/DDBJ databases">
        <title>Genomic Encyclopedia of Type Strains, Phase IV (KMG-IV): sequencing the most valuable type-strain genomes for metagenomic binning, comparative biology and taxonomic classification.</title>
        <authorList>
            <person name="Goeker M."/>
        </authorList>
    </citation>
    <scope>NUCLEOTIDE SEQUENCE [LARGE SCALE GENOMIC DNA]</scope>
    <source>
        <strain evidence="5 6">DSM 26377</strain>
    </source>
</reference>
<dbReference type="SUPFAM" id="SSF53474">
    <property type="entry name" value="alpha/beta-Hydrolases"/>
    <property type="match status" value="1"/>
</dbReference>
<organism evidence="5 6">
    <name type="scientific">Panacagrimonas perspica</name>
    <dbReference type="NCBI Taxonomy" id="381431"/>
    <lineage>
        <taxon>Bacteria</taxon>
        <taxon>Pseudomonadati</taxon>
        <taxon>Pseudomonadota</taxon>
        <taxon>Gammaproteobacteria</taxon>
        <taxon>Nevskiales</taxon>
        <taxon>Nevskiaceae</taxon>
        <taxon>Panacagrimonas</taxon>
    </lineage>
</organism>
<accession>A0A4R7NRP9</accession>
<evidence type="ECO:0000256" key="1">
    <source>
        <dbReference type="ARBA" id="ARBA00022801"/>
    </source>
</evidence>
<dbReference type="InterPro" id="IPR029058">
    <property type="entry name" value="AB_hydrolase_fold"/>
</dbReference>
<evidence type="ECO:0000256" key="3">
    <source>
        <dbReference type="SAM" id="SignalP"/>
    </source>
</evidence>
<dbReference type="AlphaFoldDB" id="A0A4R7NRP9"/>
<feature type="domain" description="BD-FAE-like" evidence="4">
    <location>
        <begin position="48"/>
        <end position="232"/>
    </location>
</feature>
<dbReference type="PROSITE" id="PS51257">
    <property type="entry name" value="PROKAR_LIPOPROTEIN"/>
    <property type="match status" value="1"/>
</dbReference>
<keyword evidence="3" id="KW-0732">Signal</keyword>
<feature type="region of interest" description="Disordered" evidence="2">
    <location>
        <begin position="283"/>
        <end position="303"/>
    </location>
</feature>
<dbReference type="Proteomes" id="UP000295341">
    <property type="component" value="Unassembled WGS sequence"/>
</dbReference>
<proteinExistence type="predicted"/>
<protein>
    <submittedName>
        <fullName evidence="5">Acetyl esterase/lipase</fullName>
    </submittedName>
</protein>
<keyword evidence="1" id="KW-0378">Hydrolase</keyword>
<dbReference type="GO" id="GO:0016787">
    <property type="term" value="F:hydrolase activity"/>
    <property type="evidence" value="ECO:0007669"/>
    <property type="project" value="UniProtKB-KW"/>
</dbReference>
<dbReference type="RefSeq" id="WP_246051783.1">
    <property type="nucleotide sequence ID" value="NZ_MWIN01000025.1"/>
</dbReference>
<comment type="caution">
    <text evidence="5">The sequence shown here is derived from an EMBL/GenBank/DDBJ whole genome shotgun (WGS) entry which is preliminary data.</text>
</comment>